<evidence type="ECO:0000313" key="11">
    <source>
        <dbReference type="EMBL" id="QFI74596.1"/>
    </source>
</evidence>
<dbReference type="InterPro" id="IPR055348">
    <property type="entry name" value="DctQ"/>
</dbReference>
<protein>
    <recommendedName>
        <fullName evidence="9">TRAP transporter small permease protein</fullName>
    </recommendedName>
</protein>
<dbReference type="KEGG" id="bbet:F8237_20605"/>
<comment type="subcellular location">
    <subcellularLocation>
        <location evidence="1 9">Cell inner membrane</location>
        <topology evidence="1 9">Multi-pass membrane protein</topology>
    </subcellularLocation>
</comment>
<feature type="transmembrane region" description="Helical" evidence="9">
    <location>
        <begin position="21"/>
        <end position="39"/>
    </location>
</feature>
<dbReference type="PANTHER" id="PTHR35011">
    <property type="entry name" value="2,3-DIKETO-L-GULONATE TRAP TRANSPORTER SMALL PERMEASE PROTEIN YIAM"/>
    <property type="match status" value="1"/>
</dbReference>
<comment type="caution">
    <text evidence="9">Lacks conserved residue(s) required for the propagation of feature annotation.</text>
</comment>
<evidence type="ECO:0000256" key="5">
    <source>
        <dbReference type="ARBA" id="ARBA00022692"/>
    </source>
</evidence>
<reference evidence="12" key="1">
    <citation type="submission" date="2019-10" db="EMBL/GenBank/DDBJ databases">
        <title>Complete Genome Sequence of Bradyrhizobium betae type strain PL7HG1T.</title>
        <authorList>
            <person name="Bromfield E.S.P."/>
            <person name="Cloutier S."/>
        </authorList>
    </citation>
    <scope>NUCLEOTIDE SEQUENCE [LARGE SCALE GENOMIC DNA]</scope>
    <source>
        <strain evidence="12">PL7HG1</strain>
    </source>
</reference>
<evidence type="ECO:0000256" key="4">
    <source>
        <dbReference type="ARBA" id="ARBA00022519"/>
    </source>
</evidence>
<accession>A0A5P6P8L0</accession>
<keyword evidence="6 9" id="KW-1133">Transmembrane helix</keyword>
<evidence type="ECO:0000259" key="10">
    <source>
        <dbReference type="Pfam" id="PF04290"/>
    </source>
</evidence>
<dbReference type="InterPro" id="IPR007387">
    <property type="entry name" value="TRAP_DctQ"/>
</dbReference>
<evidence type="ECO:0000256" key="1">
    <source>
        <dbReference type="ARBA" id="ARBA00004429"/>
    </source>
</evidence>
<comment type="similarity">
    <text evidence="8 9">Belongs to the TRAP transporter small permease family.</text>
</comment>
<keyword evidence="2 9" id="KW-0813">Transport</keyword>
<feature type="transmembrane region" description="Helical" evidence="9">
    <location>
        <begin position="170"/>
        <end position="194"/>
    </location>
</feature>
<keyword evidence="3" id="KW-1003">Cell membrane</keyword>
<feature type="transmembrane region" description="Helical" evidence="9">
    <location>
        <begin position="214"/>
        <end position="235"/>
    </location>
</feature>
<feature type="transmembrane region" description="Helical" evidence="9">
    <location>
        <begin position="136"/>
        <end position="158"/>
    </location>
</feature>
<dbReference type="GO" id="GO:0005886">
    <property type="term" value="C:plasma membrane"/>
    <property type="evidence" value="ECO:0007669"/>
    <property type="project" value="UniProtKB-SubCell"/>
</dbReference>
<evidence type="ECO:0000256" key="6">
    <source>
        <dbReference type="ARBA" id="ARBA00022989"/>
    </source>
</evidence>
<feature type="transmembrane region" description="Helical" evidence="9">
    <location>
        <begin position="59"/>
        <end position="83"/>
    </location>
</feature>
<proteinExistence type="inferred from homology"/>
<dbReference type="Proteomes" id="UP000325641">
    <property type="component" value="Chromosome"/>
</dbReference>
<gene>
    <name evidence="11" type="ORF">F8237_20605</name>
</gene>
<feature type="domain" description="Tripartite ATP-independent periplasmic transporters DctQ component" evidence="10">
    <location>
        <begin position="27"/>
        <end position="163"/>
    </location>
</feature>
<evidence type="ECO:0000256" key="7">
    <source>
        <dbReference type="ARBA" id="ARBA00023136"/>
    </source>
</evidence>
<name>A0A5P6P8L0_9BRAD</name>
<keyword evidence="5 9" id="KW-0812">Transmembrane</keyword>
<organism evidence="11 12">
    <name type="scientific">Bradyrhizobium betae</name>
    <dbReference type="NCBI Taxonomy" id="244734"/>
    <lineage>
        <taxon>Bacteria</taxon>
        <taxon>Pseudomonadati</taxon>
        <taxon>Pseudomonadota</taxon>
        <taxon>Alphaproteobacteria</taxon>
        <taxon>Hyphomicrobiales</taxon>
        <taxon>Nitrobacteraceae</taxon>
        <taxon>Bradyrhizobium</taxon>
    </lineage>
</organism>
<keyword evidence="7 9" id="KW-0472">Membrane</keyword>
<evidence type="ECO:0000256" key="2">
    <source>
        <dbReference type="ARBA" id="ARBA00022448"/>
    </source>
</evidence>
<dbReference type="PANTHER" id="PTHR35011:SF10">
    <property type="entry name" value="TRAP TRANSPORTER SMALL PERMEASE PROTEIN"/>
    <property type="match status" value="1"/>
</dbReference>
<dbReference type="GO" id="GO:0015740">
    <property type="term" value="P:C4-dicarboxylate transport"/>
    <property type="evidence" value="ECO:0007669"/>
    <property type="project" value="TreeGrafter"/>
</dbReference>
<sequence length="241" mass="26445">MRILLDGIDRLGRLDGWIGGGCLLTLTLLMLCEVATRFLSNFLSFFPPTISIAWEYSSYLMAASFTFGAAMTLRVGGHIRVVLLLKNVPPPFQRAIEILSAAAGFAFMAFLTSSMAKFAWSAFVRGQVSTSSDTPLWFPQAVVTFGMLLLTLQFLARAIQIVKGAGFDEIWFGIFLVLAVEMAQITPPVGFNLFVIQGLTDDGLGYIARVTMPYLIIMVGFVLLLTLWPGIVTILPRVLYG</sequence>
<evidence type="ECO:0000256" key="8">
    <source>
        <dbReference type="ARBA" id="ARBA00038436"/>
    </source>
</evidence>
<comment type="subunit">
    <text evidence="9">The complex comprises the extracytoplasmic solute receptor protein and the two transmembrane proteins.</text>
</comment>
<evidence type="ECO:0000256" key="3">
    <source>
        <dbReference type="ARBA" id="ARBA00022475"/>
    </source>
</evidence>
<evidence type="ECO:0000256" key="9">
    <source>
        <dbReference type="RuleBase" id="RU369079"/>
    </source>
</evidence>
<keyword evidence="4 9" id="KW-0997">Cell inner membrane</keyword>
<comment type="function">
    <text evidence="9">Part of the tripartite ATP-independent periplasmic (TRAP) transport system.</text>
</comment>
<dbReference type="EMBL" id="CP044543">
    <property type="protein sequence ID" value="QFI74596.1"/>
    <property type="molecule type" value="Genomic_DNA"/>
</dbReference>
<dbReference type="OrthoDB" id="9797534at2"/>
<feature type="transmembrane region" description="Helical" evidence="9">
    <location>
        <begin position="95"/>
        <end position="116"/>
    </location>
</feature>
<dbReference type="Pfam" id="PF04290">
    <property type="entry name" value="DctQ"/>
    <property type="match status" value="1"/>
</dbReference>
<dbReference type="AlphaFoldDB" id="A0A5P6P8L0"/>
<evidence type="ECO:0000313" key="12">
    <source>
        <dbReference type="Proteomes" id="UP000325641"/>
    </source>
</evidence>
<dbReference type="GO" id="GO:0022857">
    <property type="term" value="F:transmembrane transporter activity"/>
    <property type="evidence" value="ECO:0007669"/>
    <property type="project" value="UniProtKB-UniRule"/>
</dbReference>